<dbReference type="EMBL" id="ML208479">
    <property type="protein sequence ID" value="TFK64341.1"/>
    <property type="molecule type" value="Genomic_DNA"/>
</dbReference>
<protein>
    <submittedName>
        <fullName evidence="1">Uncharacterized protein</fullName>
    </submittedName>
</protein>
<accession>A0ACD3AF82</accession>
<gene>
    <name evidence="1" type="ORF">BDN72DRAFT_846688</name>
</gene>
<keyword evidence="2" id="KW-1185">Reference proteome</keyword>
<evidence type="ECO:0000313" key="2">
    <source>
        <dbReference type="Proteomes" id="UP000308600"/>
    </source>
</evidence>
<name>A0ACD3AF82_9AGAR</name>
<evidence type="ECO:0000313" key="1">
    <source>
        <dbReference type="EMBL" id="TFK64341.1"/>
    </source>
</evidence>
<reference evidence="1 2" key="1">
    <citation type="journal article" date="2019" name="Nat. Ecol. Evol.">
        <title>Megaphylogeny resolves global patterns of mushroom evolution.</title>
        <authorList>
            <person name="Varga T."/>
            <person name="Krizsan K."/>
            <person name="Foldi C."/>
            <person name="Dima B."/>
            <person name="Sanchez-Garcia M."/>
            <person name="Sanchez-Ramirez S."/>
            <person name="Szollosi G.J."/>
            <person name="Szarkandi J.G."/>
            <person name="Papp V."/>
            <person name="Albert L."/>
            <person name="Andreopoulos W."/>
            <person name="Angelini C."/>
            <person name="Antonin V."/>
            <person name="Barry K.W."/>
            <person name="Bougher N.L."/>
            <person name="Buchanan P."/>
            <person name="Buyck B."/>
            <person name="Bense V."/>
            <person name="Catcheside P."/>
            <person name="Chovatia M."/>
            <person name="Cooper J."/>
            <person name="Damon W."/>
            <person name="Desjardin D."/>
            <person name="Finy P."/>
            <person name="Geml J."/>
            <person name="Haridas S."/>
            <person name="Hughes K."/>
            <person name="Justo A."/>
            <person name="Karasinski D."/>
            <person name="Kautmanova I."/>
            <person name="Kiss B."/>
            <person name="Kocsube S."/>
            <person name="Kotiranta H."/>
            <person name="LaButti K.M."/>
            <person name="Lechner B.E."/>
            <person name="Liimatainen K."/>
            <person name="Lipzen A."/>
            <person name="Lukacs Z."/>
            <person name="Mihaltcheva S."/>
            <person name="Morgado L.N."/>
            <person name="Niskanen T."/>
            <person name="Noordeloos M.E."/>
            <person name="Ohm R.A."/>
            <person name="Ortiz-Santana B."/>
            <person name="Ovrebo C."/>
            <person name="Racz N."/>
            <person name="Riley R."/>
            <person name="Savchenko A."/>
            <person name="Shiryaev A."/>
            <person name="Soop K."/>
            <person name="Spirin V."/>
            <person name="Szebenyi C."/>
            <person name="Tomsovsky M."/>
            <person name="Tulloss R.E."/>
            <person name="Uehling J."/>
            <person name="Grigoriev I.V."/>
            <person name="Vagvolgyi C."/>
            <person name="Papp T."/>
            <person name="Martin F.M."/>
            <person name="Miettinen O."/>
            <person name="Hibbett D.S."/>
            <person name="Nagy L.G."/>
        </authorList>
    </citation>
    <scope>NUCLEOTIDE SEQUENCE [LARGE SCALE GENOMIC DNA]</scope>
    <source>
        <strain evidence="1 2">NL-1719</strain>
    </source>
</reference>
<dbReference type="Proteomes" id="UP000308600">
    <property type="component" value="Unassembled WGS sequence"/>
</dbReference>
<organism evidence="1 2">
    <name type="scientific">Pluteus cervinus</name>
    <dbReference type="NCBI Taxonomy" id="181527"/>
    <lineage>
        <taxon>Eukaryota</taxon>
        <taxon>Fungi</taxon>
        <taxon>Dikarya</taxon>
        <taxon>Basidiomycota</taxon>
        <taxon>Agaricomycotina</taxon>
        <taxon>Agaricomycetes</taxon>
        <taxon>Agaricomycetidae</taxon>
        <taxon>Agaricales</taxon>
        <taxon>Pluteineae</taxon>
        <taxon>Pluteaceae</taxon>
        <taxon>Pluteus</taxon>
    </lineage>
</organism>
<proteinExistence type="predicted"/>
<sequence>MASVLAQSHAHTTFTISGLSREDAYSKISTEILRLEDQIRSLQSLRNSLAPVARLPIEILSKVFMDCCDLQESGKFTDFRPEDDEEEEEAEGEACLNTRLIVSWVSRQWRSVALGHKPLWNLVFGAMARPRLGYARACIERCQRLYIDTRSPSPDSFQFYASHISQIVYFKLQGPIQIAEDFPWEKAAPLLRSLTLRARTPARILDDIASRMCPQLCSIKVEKYSSNWKFFPCVASTIADLAITSPISRFTPVEFINLLESLPLLTTITILDGLKEEPGDRSSSLRCVYLPQLKNFGIRDSPTVIIKLLKSISAPAAYFGLIPWNADRVSETDAEALLHTLRVTQEHVWGSIRHLRDGYWLTAVSASLSPKHAVSCLNSPNNLLLACQTLNLDHLESLWVKSGSSKAMTELSRLTQVRTLWLETPRALKAFVTFMTASIDDQHTATLFPALRELILVELDSGKLLGGLYDILTLRKVWGLGLQKLEFVECESVALGDVFRFKNVVDHVEVNDMINYPPAFIDSC</sequence>